<dbReference type="Pfam" id="PF18962">
    <property type="entry name" value="Por_Secre_tail"/>
    <property type="match status" value="1"/>
</dbReference>
<dbReference type="EMBL" id="AANC01000005">
    <property type="protein sequence ID" value="EAQ49088.1"/>
    <property type="molecule type" value="Genomic_DNA"/>
</dbReference>
<accession>A3XMY2</accession>
<evidence type="ECO:0000259" key="5">
    <source>
        <dbReference type="Pfam" id="PF18962"/>
    </source>
</evidence>
<dbReference type="RefSeq" id="WP_009779737.1">
    <property type="nucleotide sequence ID" value="NZ_CH672395.1"/>
</dbReference>
<dbReference type="OrthoDB" id="1204817at2"/>
<protein>
    <recommendedName>
        <fullName evidence="8">DUF4114 domain-containing protein</fullName>
    </recommendedName>
</protein>
<comment type="caution">
    <text evidence="6">The sequence shown here is derived from an EMBL/GenBank/DDBJ whole genome shotgun (WGS) entry which is preliminary data.</text>
</comment>
<evidence type="ECO:0000256" key="1">
    <source>
        <dbReference type="ARBA" id="ARBA00022729"/>
    </source>
</evidence>
<evidence type="ECO:0008006" key="8">
    <source>
        <dbReference type="Google" id="ProtNLM"/>
    </source>
</evidence>
<dbReference type="InterPro" id="IPR025193">
    <property type="entry name" value="DUF4114"/>
</dbReference>
<gene>
    <name evidence="6" type="ORF">MED217_06781</name>
</gene>
<dbReference type="eggNOG" id="COG3391">
    <property type="taxonomic scope" value="Bacteria"/>
</dbReference>
<evidence type="ECO:0000256" key="3">
    <source>
        <dbReference type="SAM" id="SignalP"/>
    </source>
</evidence>
<keyword evidence="7" id="KW-1185">Reference proteome</keyword>
<name>A3XMY2_LEEBM</name>
<dbReference type="STRING" id="398720.MED217_06781"/>
<dbReference type="AlphaFoldDB" id="A3XMY2"/>
<dbReference type="NCBIfam" id="TIGR04183">
    <property type="entry name" value="Por_Secre_tail"/>
    <property type="match status" value="1"/>
</dbReference>
<reference evidence="6 7" key="1">
    <citation type="journal article" date="2007" name="Nature">
        <title>Light stimulates growth of proteorhodopsin-containing marine Flavobacteria.</title>
        <authorList>
            <person name="Gomez-Consarnau L."/>
            <person name="Gonzalez J.M."/>
            <person name="Coll-Llado M."/>
            <person name="Gourdon P."/>
            <person name="Pascher T."/>
            <person name="Neutze R."/>
            <person name="Pedros-Alio C."/>
            <person name="Pinhassi J."/>
        </authorList>
    </citation>
    <scope>NUCLEOTIDE SEQUENCE [LARGE SCALE GENOMIC DNA]</scope>
    <source>
        <strain evidence="6 7">MED217</strain>
    </source>
</reference>
<dbReference type="Pfam" id="PF13448">
    <property type="entry name" value="DUF4114"/>
    <property type="match status" value="1"/>
</dbReference>
<evidence type="ECO:0000313" key="7">
    <source>
        <dbReference type="Proteomes" id="UP000001601"/>
    </source>
</evidence>
<dbReference type="InterPro" id="IPR026444">
    <property type="entry name" value="Secre_tail"/>
</dbReference>
<dbReference type="Proteomes" id="UP000001601">
    <property type="component" value="Unassembled WGS sequence"/>
</dbReference>
<sequence>MRPFLSLSILLISVVATAQNFSFLGEYTSDGTPLYLEAQDDVVTSETLSLVASALPESYAVPTYNPHYISSGYDTDVIVHEDAEVYVTFVAEGAGYKNVLGFYTYDINNPLDRKPYDHEITIIFPNVSAQGSGGGLKAGNKVKLGSFKAGTGIGWVLLANAWKSEVTWGLWQLYSNPDFNPEADPALRYHNVLLNDPENERIILGFEDIRRDYSSCDQDFNDALFYISANPYTALETKNYADVASATKVNSAYDGGLESNGDLSTLIAKRNLNRSKTNDQKNTKAAQSRFKKSKFPSKNGTSNLASYFGETALFGTETAAVASPSDLQDITNASGIFAIDYYQGEDRVVAGLLLKTEDRVYDHAKTICDRLNGATLDDIRRFQLRGHQFILAEILRANGLKEYAVSFSVNQSDAAQTLYSYWNIDQYPEGDYLNFQFWGTSVAQVSSLINYALDVLEQSGGLNSDPNTTYKLPEVFVKSGYYSRGALVLNLCNKTGVKTLVAETNKRATETDSLENTVQNLSLSGAYEEQVILETGYLFDVGVSLTDAQTGSYDALYLADGPWGIDYNQTEANLTDFIIDQAVEVAEGDAYSIERNVSLNAEVKGTFNIFRHILAGELALDVRDLSALEFELETNVPVEVILVPANLEDWSNRLRYTLPASQENQFYAIPFDEFKNASGEAQSVTAIRSVVFSVQGDYINFQSAAVRLKNLAFSNNRSLSVEAIAQELQSTQVHNYPNPFTQYTLIKLPAPAVEAAIELVDMNGRKVVSKKRKTSGNQNTLRLDRDGLPTGLYSYAVTTDTGNIYNGKLLIN</sequence>
<feature type="region of interest" description="Disordered" evidence="2">
    <location>
        <begin position="271"/>
        <end position="298"/>
    </location>
</feature>
<evidence type="ECO:0000256" key="2">
    <source>
        <dbReference type="SAM" id="MobiDB-lite"/>
    </source>
</evidence>
<evidence type="ECO:0000313" key="6">
    <source>
        <dbReference type="EMBL" id="EAQ49088.1"/>
    </source>
</evidence>
<dbReference type="HOGENOM" id="CLU_009526_0_0_10"/>
<dbReference type="eggNOG" id="COG1196">
    <property type="taxonomic scope" value="Bacteria"/>
</dbReference>
<evidence type="ECO:0000259" key="4">
    <source>
        <dbReference type="Pfam" id="PF13448"/>
    </source>
</evidence>
<feature type="domain" description="Secretion system C-terminal sorting" evidence="5">
    <location>
        <begin position="736"/>
        <end position="811"/>
    </location>
</feature>
<organism evidence="6 7">
    <name type="scientific">Leeuwenhoekiella blandensis (strain CECT 7118 / CCUG 51940 / KCTC 22103 / MED217)</name>
    <name type="common">Flavobacterium sp. (strain MED217)</name>
    <dbReference type="NCBI Taxonomy" id="398720"/>
    <lineage>
        <taxon>Bacteria</taxon>
        <taxon>Pseudomonadati</taxon>
        <taxon>Bacteroidota</taxon>
        <taxon>Flavobacteriia</taxon>
        <taxon>Flavobacteriales</taxon>
        <taxon>Flavobacteriaceae</taxon>
        <taxon>Leeuwenhoekiella</taxon>
    </lineage>
</organism>
<proteinExistence type="predicted"/>
<keyword evidence="1 3" id="KW-0732">Signal</keyword>
<feature type="signal peptide" evidence="3">
    <location>
        <begin position="1"/>
        <end position="18"/>
    </location>
</feature>
<feature type="chain" id="PRO_5002664223" description="DUF4114 domain-containing protein" evidence="3">
    <location>
        <begin position="19"/>
        <end position="812"/>
    </location>
</feature>
<feature type="domain" description="DUF4114" evidence="4">
    <location>
        <begin position="147"/>
        <end position="230"/>
    </location>
</feature>